<dbReference type="InterPro" id="IPR011009">
    <property type="entry name" value="Kinase-like_dom_sf"/>
</dbReference>
<reference evidence="12" key="1">
    <citation type="journal article" date="2017" name="Genome Biol.">
        <title>Comparative genomics reveals high biological diversity and specific adaptations in the industrially and medically important fungal genus Aspergillus.</title>
        <authorList>
            <person name="de Vries R.P."/>
            <person name="Riley R."/>
            <person name="Wiebenga A."/>
            <person name="Aguilar-Osorio G."/>
            <person name="Amillis S."/>
            <person name="Uchima C.A."/>
            <person name="Anderluh G."/>
            <person name="Asadollahi M."/>
            <person name="Askin M."/>
            <person name="Barry K."/>
            <person name="Battaglia E."/>
            <person name="Bayram O."/>
            <person name="Benocci T."/>
            <person name="Braus-Stromeyer S.A."/>
            <person name="Caldana C."/>
            <person name="Canovas D."/>
            <person name="Cerqueira G.C."/>
            <person name="Chen F."/>
            <person name="Chen W."/>
            <person name="Choi C."/>
            <person name="Clum A."/>
            <person name="Dos Santos R.A."/>
            <person name="Damasio A.R."/>
            <person name="Diallinas G."/>
            <person name="Emri T."/>
            <person name="Fekete E."/>
            <person name="Flipphi M."/>
            <person name="Freyberg S."/>
            <person name="Gallo A."/>
            <person name="Gournas C."/>
            <person name="Habgood R."/>
            <person name="Hainaut M."/>
            <person name="Harispe M.L."/>
            <person name="Henrissat B."/>
            <person name="Hilden K.S."/>
            <person name="Hope R."/>
            <person name="Hossain A."/>
            <person name="Karabika E."/>
            <person name="Karaffa L."/>
            <person name="Karanyi Z."/>
            <person name="Krasevec N."/>
            <person name="Kuo A."/>
            <person name="Kusch H."/>
            <person name="LaButti K."/>
            <person name="Lagendijk E.L."/>
            <person name="Lapidus A."/>
            <person name="Levasseur A."/>
            <person name="Lindquist E."/>
            <person name="Lipzen A."/>
            <person name="Logrieco A.F."/>
            <person name="MacCabe A."/>
            <person name="Maekelae M.R."/>
            <person name="Malavazi I."/>
            <person name="Melin P."/>
            <person name="Meyer V."/>
            <person name="Mielnichuk N."/>
            <person name="Miskei M."/>
            <person name="Molnar A.P."/>
            <person name="Mule G."/>
            <person name="Ngan C.Y."/>
            <person name="Orejas M."/>
            <person name="Orosz E."/>
            <person name="Ouedraogo J.P."/>
            <person name="Overkamp K.M."/>
            <person name="Park H.-S."/>
            <person name="Perrone G."/>
            <person name="Piumi F."/>
            <person name="Punt P.J."/>
            <person name="Ram A.F."/>
            <person name="Ramon A."/>
            <person name="Rauscher S."/>
            <person name="Record E."/>
            <person name="Riano-Pachon D.M."/>
            <person name="Robert V."/>
            <person name="Roehrig J."/>
            <person name="Ruller R."/>
            <person name="Salamov A."/>
            <person name="Salih N.S."/>
            <person name="Samson R.A."/>
            <person name="Sandor E."/>
            <person name="Sanguinetti M."/>
            <person name="Schuetze T."/>
            <person name="Sepcic K."/>
            <person name="Shelest E."/>
            <person name="Sherlock G."/>
            <person name="Sophianopoulou V."/>
            <person name="Squina F.M."/>
            <person name="Sun H."/>
            <person name="Susca A."/>
            <person name="Todd R.B."/>
            <person name="Tsang A."/>
            <person name="Unkles S.E."/>
            <person name="van de Wiele N."/>
            <person name="van Rossen-Uffink D."/>
            <person name="Oliveira J.V."/>
            <person name="Vesth T.C."/>
            <person name="Visser J."/>
            <person name="Yu J.-H."/>
            <person name="Zhou M."/>
            <person name="Andersen M.R."/>
            <person name="Archer D.B."/>
            <person name="Baker S.E."/>
            <person name="Benoit I."/>
            <person name="Brakhage A.A."/>
            <person name="Braus G.H."/>
            <person name="Fischer R."/>
            <person name="Frisvad J.C."/>
            <person name="Goldman G.H."/>
            <person name="Houbraken J."/>
            <person name="Oakley B."/>
            <person name="Pocsi I."/>
            <person name="Scazzocchio C."/>
            <person name="Seiboth B."/>
            <person name="vanKuyk P.A."/>
            <person name="Wortman J."/>
            <person name="Dyer P.S."/>
            <person name="Grigoriev I.V."/>
        </authorList>
    </citation>
    <scope>NUCLEOTIDE SEQUENCE [LARGE SCALE GENOMIC DNA]</scope>
    <source>
        <strain evidence="12">ITEM 5010</strain>
    </source>
</reference>
<organism evidence="11 12">
    <name type="scientific">Aspergillus carbonarius (strain ITEM 5010)</name>
    <dbReference type="NCBI Taxonomy" id="602072"/>
    <lineage>
        <taxon>Eukaryota</taxon>
        <taxon>Fungi</taxon>
        <taxon>Dikarya</taxon>
        <taxon>Ascomycota</taxon>
        <taxon>Pezizomycotina</taxon>
        <taxon>Eurotiomycetes</taxon>
        <taxon>Eurotiomycetidae</taxon>
        <taxon>Eurotiales</taxon>
        <taxon>Aspergillaceae</taxon>
        <taxon>Aspergillus</taxon>
        <taxon>Aspergillus subgen. Circumdati</taxon>
    </lineage>
</organism>
<dbReference type="SUPFAM" id="SSF56112">
    <property type="entry name" value="Protein kinase-like (PK-like)"/>
    <property type="match status" value="1"/>
</dbReference>
<dbReference type="EC" id="3.5.4.4" evidence="4"/>
<keyword evidence="12" id="KW-1185">Reference proteome</keyword>
<keyword evidence="6" id="KW-0479">Metal-binding</keyword>
<dbReference type="GO" id="GO:0005576">
    <property type="term" value="C:extracellular region"/>
    <property type="evidence" value="ECO:0007669"/>
    <property type="project" value="UniProtKB-SubCell"/>
</dbReference>
<evidence type="ECO:0000256" key="2">
    <source>
        <dbReference type="ARBA" id="ARBA00004613"/>
    </source>
</evidence>
<feature type="domain" description="Protein kinase" evidence="10">
    <location>
        <begin position="1"/>
        <end position="216"/>
    </location>
</feature>
<dbReference type="GO" id="GO:0006154">
    <property type="term" value="P:adenosine catabolic process"/>
    <property type="evidence" value="ECO:0007669"/>
    <property type="project" value="TreeGrafter"/>
</dbReference>
<protein>
    <recommendedName>
        <fullName evidence="4">adenosine deaminase</fullName>
        <ecNumber evidence="4">3.5.4.4</ecNumber>
    </recommendedName>
</protein>
<evidence type="ECO:0000313" key="11">
    <source>
        <dbReference type="EMBL" id="OOG00508.1"/>
    </source>
</evidence>
<dbReference type="VEuPathDB" id="FungiDB:ASPCADRAFT_502804"/>
<dbReference type="EMBL" id="KV907493">
    <property type="protein sequence ID" value="OOG00508.1"/>
    <property type="molecule type" value="Genomic_DNA"/>
</dbReference>
<dbReference type="FunFam" id="3.20.20.140:FF:000017">
    <property type="entry name" value="Adenosine deaminase 2"/>
    <property type="match status" value="1"/>
</dbReference>
<dbReference type="STRING" id="602072.A0A1R3S1D3"/>
<evidence type="ECO:0000256" key="5">
    <source>
        <dbReference type="ARBA" id="ARBA00022525"/>
    </source>
</evidence>
<dbReference type="PANTHER" id="PTHR11409">
    <property type="entry name" value="ADENOSINE DEAMINASE"/>
    <property type="match status" value="1"/>
</dbReference>
<dbReference type="InterPro" id="IPR001365">
    <property type="entry name" value="A_deaminase_dom"/>
</dbReference>
<dbReference type="InterPro" id="IPR032466">
    <property type="entry name" value="Metal_Hydrolase"/>
</dbReference>
<evidence type="ECO:0000313" key="12">
    <source>
        <dbReference type="Proteomes" id="UP000188318"/>
    </source>
</evidence>
<dbReference type="OrthoDB" id="7202371at2759"/>
<dbReference type="InterPro" id="IPR000719">
    <property type="entry name" value="Prot_kinase_dom"/>
</dbReference>
<dbReference type="PROSITE" id="PS50011">
    <property type="entry name" value="PROTEIN_KINASE_DOM"/>
    <property type="match status" value="1"/>
</dbReference>
<sequence length="880" mass="99786">MPPKLDQLSTDELYEKYGAPELEPVVRLDGKVLPSGVPSHSIFPIWLGEASDKLLLADATILLTDFGEAFSPSQEERFESHTPLVIRPPEAGFEPTRPLSFPSDIWTLACSIWEILGQRSLFEGFLATEDYMIREQGRWSARYDKFHENGNPKNRELLRTWADRFADSVQEPRQKRTMPVIEPEESEAIFSLLRSMLSFRPDDRPTAKQVSESEWMVKWALPEYYRLSCGSNTTEKYNNPTPGKAKLMDSRKSITPLTLYDALKKANKKGRARDRTGIAGIRIQSDDHYTTQPAVVKGASTFGTRKQKEKPYRGNMETNDIEWETEEGIPHADDPFIQQYLRGRSSLILEEQKQRHDFNLSKALPPMAARACKIVSNIRDRELNQVYSPGPGEQIGQFSMGMQRHIGVMSLDWTEVEKTNLWKIMKRMPKGSLLHASLHAAIEADFLIELAFSTPGICVWATRPLISQGDLDEAPFFFQYSSASTNDTEDRPTMWSASYEPSSLIPLSEAASSFPSGGETGFRTRLQSRLLSVACCSDHNSRAMPLINSLLSYEPILRACLCHVFSELVRDGIRYVEFRTTFNFPYRKEGKDTPEDDYSEWCHVFQEELARFQKTDEGRSLYGARIIWTCLRSLPKRDIVENMKNCILAKYDYPDTICGFDIVGDKNEEKPLTDLVPILFWFRKECAAEGLEIPFFFHAGESLKTGGQSDQGLFDAILLGTRRICQGLALCQHPLAIEMVKEKKILIECSPISDEMLGITDSIQTHPLPVLLSRGVPVCLGADALGLFGGRTTGLTRQFWRAIQGLDSMGLTDLAMMVENSIRWSCYQDQPTAEWLSDLREGILGEGTRASRLQEWYADFESFCQWVTVEFAEAEVDEPI</sequence>
<dbReference type="GO" id="GO:0004672">
    <property type="term" value="F:protein kinase activity"/>
    <property type="evidence" value="ECO:0007669"/>
    <property type="project" value="InterPro"/>
</dbReference>
<comment type="subcellular location">
    <subcellularLocation>
        <location evidence="2">Secreted</location>
    </subcellularLocation>
</comment>
<evidence type="ECO:0000256" key="6">
    <source>
        <dbReference type="ARBA" id="ARBA00022723"/>
    </source>
</evidence>
<evidence type="ECO:0000259" key="10">
    <source>
        <dbReference type="PROSITE" id="PS50011"/>
    </source>
</evidence>
<dbReference type="GO" id="GO:0004000">
    <property type="term" value="F:adenosine deaminase activity"/>
    <property type="evidence" value="ECO:0007669"/>
    <property type="project" value="TreeGrafter"/>
</dbReference>
<accession>A0A1R3S1D3</accession>
<dbReference type="Proteomes" id="UP000188318">
    <property type="component" value="Unassembled WGS sequence"/>
</dbReference>
<dbReference type="Pfam" id="PF00962">
    <property type="entry name" value="A_deaminase"/>
    <property type="match status" value="1"/>
</dbReference>
<dbReference type="AlphaFoldDB" id="A0A1R3S1D3"/>
<evidence type="ECO:0000256" key="4">
    <source>
        <dbReference type="ARBA" id="ARBA00012784"/>
    </source>
</evidence>
<dbReference type="SUPFAM" id="SSF51556">
    <property type="entry name" value="Metallo-dependent hydrolases"/>
    <property type="match status" value="1"/>
</dbReference>
<evidence type="ECO:0000256" key="7">
    <source>
        <dbReference type="ARBA" id="ARBA00022729"/>
    </source>
</evidence>
<gene>
    <name evidence="11" type="ORF">ASPCADRAFT_502804</name>
</gene>
<dbReference type="InterPro" id="IPR006330">
    <property type="entry name" value="Ado/ade_deaminase"/>
</dbReference>
<evidence type="ECO:0000256" key="1">
    <source>
        <dbReference type="ARBA" id="ARBA00001947"/>
    </source>
</evidence>
<dbReference type="GO" id="GO:0046103">
    <property type="term" value="P:inosine biosynthetic process"/>
    <property type="evidence" value="ECO:0007669"/>
    <property type="project" value="TreeGrafter"/>
</dbReference>
<evidence type="ECO:0000256" key="8">
    <source>
        <dbReference type="ARBA" id="ARBA00022801"/>
    </source>
</evidence>
<proteinExistence type="inferred from homology"/>
<comment type="catalytic activity">
    <reaction evidence="9">
        <text>adenosine + H2O + H(+) = inosine + NH4(+)</text>
        <dbReference type="Rhea" id="RHEA:24408"/>
        <dbReference type="ChEBI" id="CHEBI:15377"/>
        <dbReference type="ChEBI" id="CHEBI:15378"/>
        <dbReference type="ChEBI" id="CHEBI:16335"/>
        <dbReference type="ChEBI" id="CHEBI:17596"/>
        <dbReference type="ChEBI" id="CHEBI:28938"/>
        <dbReference type="EC" id="3.5.4.4"/>
    </reaction>
</comment>
<dbReference type="GO" id="GO:0005524">
    <property type="term" value="F:ATP binding"/>
    <property type="evidence" value="ECO:0007669"/>
    <property type="project" value="InterPro"/>
</dbReference>
<name>A0A1R3S1D3_ASPC5</name>
<dbReference type="OMA" id="WAKETIG"/>
<dbReference type="Pfam" id="PF00069">
    <property type="entry name" value="Pkinase"/>
    <property type="match status" value="1"/>
</dbReference>
<comment type="similarity">
    <text evidence="3">Belongs to the metallo-dependent hydrolases superfamily. Adenosine and AMP deaminases family. ADGF subfamily.</text>
</comment>
<keyword evidence="7" id="KW-0732">Signal</keyword>
<dbReference type="GO" id="GO:0046872">
    <property type="term" value="F:metal ion binding"/>
    <property type="evidence" value="ECO:0007669"/>
    <property type="project" value="UniProtKB-KW"/>
</dbReference>
<evidence type="ECO:0000256" key="9">
    <source>
        <dbReference type="ARBA" id="ARBA00047764"/>
    </source>
</evidence>
<dbReference type="Gene3D" id="3.20.20.140">
    <property type="entry name" value="Metal-dependent hydrolases"/>
    <property type="match status" value="1"/>
</dbReference>
<comment type="cofactor">
    <cofactor evidence="1">
        <name>Zn(2+)</name>
        <dbReference type="ChEBI" id="CHEBI:29105"/>
    </cofactor>
</comment>
<evidence type="ECO:0000256" key="3">
    <source>
        <dbReference type="ARBA" id="ARBA00006083"/>
    </source>
</evidence>
<dbReference type="PANTHER" id="PTHR11409:SF39">
    <property type="entry name" value="ADENOSINE DEAMINASE 2"/>
    <property type="match status" value="1"/>
</dbReference>
<keyword evidence="8" id="KW-0378">Hydrolase</keyword>
<dbReference type="Gene3D" id="1.10.510.10">
    <property type="entry name" value="Transferase(Phosphotransferase) domain 1"/>
    <property type="match status" value="1"/>
</dbReference>
<keyword evidence="5" id="KW-0964">Secreted</keyword>